<dbReference type="GO" id="GO:0043235">
    <property type="term" value="C:receptor complex"/>
    <property type="evidence" value="ECO:0007669"/>
    <property type="project" value="TreeGrafter"/>
</dbReference>
<accession>A0A210Q0V9</accession>
<feature type="transmembrane region" description="Helical" evidence="10">
    <location>
        <begin position="108"/>
        <end position="127"/>
    </location>
</feature>
<dbReference type="PROSITE" id="PS50011">
    <property type="entry name" value="PROTEIN_KINASE_DOM"/>
    <property type="match status" value="1"/>
</dbReference>
<keyword evidence="10" id="KW-1133">Transmembrane helix</keyword>
<dbReference type="GO" id="GO:0051897">
    <property type="term" value="P:positive regulation of phosphatidylinositol 3-kinase/protein kinase B signal transduction"/>
    <property type="evidence" value="ECO:0007669"/>
    <property type="project" value="TreeGrafter"/>
</dbReference>
<dbReference type="PROSITE" id="PS00107">
    <property type="entry name" value="PROTEIN_KINASE_ATP"/>
    <property type="match status" value="1"/>
</dbReference>
<dbReference type="Pfam" id="PF07714">
    <property type="entry name" value="PK_Tyr_Ser-Thr"/>
    <property type="match status" value="1"/>
</dbReference>
<feature type="domain" description="Protein kinase" evidence="11">
    <location>
        <begin position="187"/>
        <end position="455"/>
    </location>
</feature>
<dbReference type="EMBL" id="NEDP02005293">
    <property type="protein sequence ID" value="OWF42381.1"/>
    <property type="molecule type" value="Genomic_DNA"/>
</dbReference>
<evidence type="ECO:0000259" key="11">
    <source>
        <dbReference type="PROSITE" id="PS50011"/>
    </source>
</evidence>
<dbReference type="SUPFAM" id="SSF56112">
    <property type="entry name" value="Protein kinase-like (PK-like)"/>
    <property type="match status" value="1"/>
</dbReference>
<dbReference type="GO" id="GO:0007169">
    <property type="term" value="P:cell surface receptor protein tyrosine kinase signaling pathway"/>
    <property type="evidence" value="ECO:0007669"/>
    <property type="project" value="InterPro"/>
</dbReference>
<keyword evidence="4" id="KW-0418">Kinase</keyword>
<reference evidence="12 13" key="1">
    <citation type="journal article" date="2017" name="Nat. Ecol. Evol.">
        <title>Scallop genome provides insights into evolution of bilaterian karyotype and development.</title>
        <authorList>
            <person name="Wang S."/>
            <person name="Zhang J."/>
            <person name="Jiao W."/>
            <person name="Li J."/>
            <person name="Xun X."/>
            <person name="Sun Y."/>
            <person name="Guo X."/>
            <person name="Huan P."/>
            <person name="Dong B."/>
            <person name="Zhang L."/>
            <person name="Hu X."/>
            <person name="Sun X."/>
            <person name="Wang J."/>
            <person name="Zhao C."/>
            <person name="Wang Y."/>
            <person name="Wang D."/>
            <person name="Huang X."/>
            <person name="Wang R."/>
            <person name="Lv J."/>
            <person name="Li Y."/>
            <person name="Zhang Z."/>
            <person name="Liu B."/>
            <person name="Lu W."/>
            <person name="Hui Y."/>
            <person name="Liang J."/>
            <person name="Zhou Z."/>
            <person name="Hou R."/>
            <person name="Li X."/>
            <person name="Liu Y."/>
            <person name="Li H."/>
            <person name="Ning X."/>
            <person name="Lin Y."/>
            <person name="Zhao L."/>
            <person name="Xing Q."/>
            <person name="Dou J."/>
            <person name="Li Y."/>
            <person name="Mao J."/>
            <person name="Guo H."/>
            <person name="Dou H."/>
            <person name="Li T."/>
            <person name="Mu C."/>
            <person name="Jiang W."/>
            <person name="Fu Q."/>
            <person name="Fu X."/>
            <person name="Miao Y."/>
            <person name="Liu J."/>
            <person name="Yu Q."/>
            <person name="Li R."/>
            <person name="Liao H."/>
            <person name="Li X."/>
            <person name="Kong Y."/>
            <person name="Jiang Z."/>
            <person name="Chourrout D."/>
            <person name="Li R."/>
            <person name="Bao Z."/>
        </authorList>
    </citation>
    <scope>NUCLEOTIDE SEQUENCE [LARGE SCALE GENOMIC DNA]</scope>
    <source>
        <strain evidence="12 13">PY_sf001</strain>
    </source>
</reference>
<protein>
    <recommendedName>
        <fullName evidence="9">Tyrosine-protein kinase receptor</fullName>
        <ecNumber evidence="9">2.7.10.1</ecNumber>
    </recommendedName>
</protein>
<dbReference type="Gene3D" id="3.30.200.20">
    <property type="entry name" value="Phosphorylase Kinase, domain 1"/>
    <property type="match status" value="1"/>
</dbReference>
<comment type="subcellular location">
    <subcellularLocation>
        <location evidence="1">Membrane</location>
        <topology evidence="1">Single-pass membrane protein</topology>
    </subcellularLocation>
</comment>
<dbReference type="STRING" id="6573.A0A210Q0V9"/>
<dbReference type="AlphaFoldDB" id="A0A210Q0V9"/>
<dbReference type="EC" id="2.7.10.1" evidence="9"/>
<dbReference type="InterPro" id="IPR050122">
    <property type="entry name" value="RTK"/>
</dbReference>
<evidence type="ECO:0000256" key="9">
    <source>
        <dbReference type="RuleBase" id="RU000312"/>
    </source>
</evidence>
<dbReference type="GO" id="GO:0005030">
    <property type="term" value="F:neurotrophin receptor activity"/>
    <property type="evidence" value="ECO:0007669"/>
    <property type="project" value="TreeGrafter"/>
</dbReference>
<keyword evidence="9 12" id="KW-0675">Receptor</keyword>
<keyword evidence="13" id="KW-1185">Reference proteome</keyword>
<keyword evidence="3 8" id="KW-0547">Nucleotide-binding</keyword>
<organism evidence="12 13">
    <name type="scientific">Mizuhopecten yessoensis</name>
    <name type="common">Japanese scallop</name>
    <name type="synonym">Patinopecten yessoensis</name>
    <dbReference type="NCBI Taxonomy" id="6573"/>
    <lineage>
        <taxon>Eukaryota</taxon>
        <taxon>Metazoa</taxon>
        <taxon>Spiralia</taxon>
        <taxon>Lophotrochozoa</taxon>
        <taxon>Mollusca</taxon>
        <taxon>Bivalvia</taxon>
        <taxon>Autobranchia</taxon>
        <taxon>Pteriomorphia</taxon>
        <taxon>Pectinida</taxon>
        <taxon>Pectinoidea</taxon>
        <taxon>Pectinidae</taxon>
        <taxon>Mizuhopecten</taxon>
    </lineage>
</organism>
<keyword evidence="10" id="KW-0472">Membrane</keyword>
<dbReference type="GO" id="GO:0010976">
    <property type="term" value="P:positive regulation of neuron projection development"/>
    <property type="evidence" value="ECO:0007669"/>
    <property type="project" value="TreeGrafter"/>
</dbReference>
<dbReference type="PANTHER" id="PTHR24416:SF619">
    <property type="entry name" value="TYROSINE-PROTEIN KINASE TRANSMEMBRANE RECEPTOR ROR-LIKE PROTEIN"/>
    <property type="match status" value="1"/>
</dbReference>
<comment type="catalytic activity">
    <reaction evidence="7 9">
        <text>L-tyrosyl-[protein] + ATP = O-phospho-L-tyrosyl-[protein] + ADP + H(+)</text>
        <dbReference type="Rhea" id="RHEA:10596"/>
        <dbReference type="Rhea" id="RHEA-COMP:10136"/>
        <dbReference type="Rhea" id="RHEA-COMP:20101"/>
        <dbReference type="ChEBI" id="CHEBI:15378"/>
        <dbReference type="ChEBI" id="CHEBI:30616"/>
        <dbReference type="ChEBI" id="CHEBI:46858"/>
        <dbReference type="ChEBI" id="CHEBI:61978"/>
        <dbReference type="ChEBI" id="CHEBI:456216"/>
        <dbReference type="EC" id="2.7.10.1"/>
    </reaction>
</comment>
<evidence type="ECO:0000256" key="7">
    <source>
        <dbReference type="ARBA" id="ARBA00051243"/>
    </source>
</evidence>
<dbReference type="PRINTS" id="PR00109">
    <property type="entry name" value="TYRKINASE"/>
</dbReference>
<dbReference type="FunFam" id="1.10.510.10:FF:000034">
    <property type="entry name" value="Tyrosine-protein kinase receptor"/>
    <property type="match status" value="1"/>
</dbReference>
<proteinExistence type="inferred from homology"/>
<dbReference type="Proteomes" id="UP000242188">
    <property type="component" value="Unassembled WGS sequence"/>
</dbReference>
<dbReference type="Gene3D" id="1.10.510.10">
    <property type="entry name" value="Transferase(Phosphotransferase) domain 1"/>
    <property type="match status" value="1"/>
</dbReference>
<evidence type="ECO:0000313" key="12">
    <source>
        <dbReference type="EMBL" id="OWF42381.1"/>
    </source>
</evidence>
<evidence type="ECO:0000256" key="5">
    <source>
        <dbReference type="ARBA" id="ARBA00022840"/>
    </source>
</evidence>
<dbReference type="InterPro" id="IPR011009">
    <property type="entry name" value="Kinase-like_dom_sf"/>
</dbReference>
<name>A0A210Q0V9_MIZYE</name>
<sequence length="482" mass="54858">MDTESHKTCTDNSDCFDADAVCKYNDVFHAKVCFCFSILQPVNEYGECISDVPPPDKMNDVFPVQPLGDLFVPADNNTIPDPKLVRNETVPLYKQSDSMSDQLTSIQIFIPLASVLFVLLALFLIVARRIKLCKRKRRKESTVKTTEDEQLLDRMNFVNKNPTYFLSPHDGVKGRKFNIKDIPSEQMKIVDVVGEGAFGQVYKGIYSAEDGSEIRKVAVKVLKEGVSNEVKDDFDREVEIMSAFDHDNILKLLGVVTKGLEGTPYMIFEYMLHGDLAELLRHNDPVMRKHSDDMILEKTDLTDVAIQIANGMAYLTSQHFVHRDLATRNCLVGDGLVVKISDFGMARDVYTCDYYRIGGSRMLPVRWMSPESVKYGRFTTESDIWAFGVVLWEIFSFGRQPYYGHSNEEVVRFLDEGILLQRPEECPSTVYHVMLGCWKSDPRDRLVFMKSHNHLVDYSKTIMRSAHMQSVNMDGEGDLIAS</sequence>
<evidence type="ECO:0000256" key="2">
    <source>
        <dbReference type="ARBA" id="ARBA00022679"/>
    </source>
</evidence>
<dbReference type="GO" id="GO:0005886">
    <property type="term" value="C:plasma membrane"/>
    <property type="evidence" value="ECO:0007669"/>
    <property type="project" value="TreeGrafter"/>
</dbReference>
<dbReference type="InterPro" id="IPR020635">
    <property type="entry name" value="Tyr_kinase_cat_dom"/>
</dbReference>
<dbReference type="PROSITE" id="PS00109">
    <property type="entry name" value="PROTEIN_KINASE_TYR"/>
    <property type="match status" value="1"/>
</dbReference>
<dbReference type="InterPro" id="IPR002011">
    <property type="entry name" value="Tyr_kinase_rcpt_2_CS"/>
</dbReference>
<dbReference type="GO" id="GO:0004714">
    <property type="term" value="F:transmembrane receptor protein tyrosine kinase activity"/>
    <property type="evidence" value="ECO:0007669"/>
    <property type="project" value="UniProtKB-EC"/>
</dbReference>
<evidence type="ECO:0000256" key="8">
    <source>
        <dbReference type="PROSITE-ProRule" id="PRU10141"/>
    </source>
</evidence>
<dbReference type="GO" id="GO:1990090">
    <property type="term" value="P:cellular response to nerve growth factor stimulus"/>
    <property type="evidence" value="ECO:0007669"/>
    <property type="project" value="TreeGrafter"/>
</dbReference>
<keyword evidence="6" id="KW-0829">Tyrosine-protein kinase</keyword>
<dbReference type="SMART" id="SM00219">
    <property type="entry name" value="TyrKc"/>
    <property type="match status" value="1"/>
</dbReference>
<dbReference type="InterPro" id="IPR008266">
    <property type="entry name" value="Tyr_kinase_AS"/>
</dbReference>
<keyword evidence="5 8" id="KW-0067">ATP-binding</keyword>
<comment type="similarity">
    <text evidence="9">Belongs to the protein kinase superfamily. Tyr protein kinase family. Insulin receptor subfamily.</text>
</comment>
<dbReference type="PANTHER" id="PTHR24416">
    <property type="entry name" value="TYROSINE-PROTEIN KINASE RECEPTOR"/>
    <property type="match status" value="1"/>
</dbReference>
<keyword evidence="9 10" id="KW-0812">Transmembrane</keyword>
<evidence type="ECO:0000256" key="10">
    <source>
        <dbReference type="SAM" id="Phobius"/>
    </source>
</evidence>
<evidence type="ECO:0000256" key="6">
    <source>
        <dbReference type="ARBA" id="ARBA00023137"/>
    </source>
</evidence>
<evidence type="ECO:0000256" key="4">
    <source>
        <dbReference type="ARBA" id="ARBA00022777"/>
    </source>
</evidence>
<gene>
    <name evidence="12" type="ORF">KP79_PYT24556</name>
</gene>
<evidence type="ECO:0000313" key="13">
    <source>
        <dbReference type="Proteomes" id="UP000242188"/>
    </source>
</evidence>
<dbReference type="GO" id="GO:0043121">
    <property type="term" value="F:neurotrophin binding"/>
    <property type="evidence" value="ECO:0007669"/>
    <property type="project" value="TreeGrafter"/>
</dbReference>
<dbReference type="PROSITE" id="PS00239">
    <property type="entry name" value="RECEPTOR_TYR_KIN_II"/>
    <property type="match status" value="1"/>
</dbReference>
<dbReference type="GO" id="GO:0030424">
    <property type="term" value="C:axon"/>
    <property type="evidence" value="ECO:0007669"/>
    <property type="project" value="TreeGrafter"/>
</dbReference>
<keyword evidence="2" id="KW-0808">Transferase</keyword>
<keyword evidence="9" id="KW-0597">Phosphoprotein</keyword>
<evidence type="ECO:0000256" key="3">
    <source>
        <dbReference type="ARBA" id="ARBA00022741"/>
    </source>
</evidence>
<dbReference type="InterPro" id="IPR000719">
    <property type="entry name" value="Prot_kinase_dom"/>
</dbReference>
<dbReference type="InterPro" id="IPR017441">
    <property type="entry name" value="Protein_kinase_ATP_BS"/>
</dbReference>
<dbReference type="GO" id="GO:0005524">
    <property type="term" value="F:ATP binding"/>
    <property type="evidence" value="ECO:0007669"/>
    <property type="project" value="UniProtKB-UniRule"/>
</dbReference>
<evidence type="ECO:0000256" key="1">
    <source>
        <dbReference type="ARBA" id="ARBA00004167"/>
    </source>
</evidence>
<comment type="caution">
    <text evidence="12">The sequence shown here is derived from an EMBL/GenBank/DDBJ whole genome shotgun (WGS) entry which is preliminary data.</text>
</comment>
<dbReference type="InterPro" id="IPR001245">
    <property type="entry name" value="Ser-Thr/Tyr_kinase_cat_dom"/>
</dbReference>
<feature type="binding site" evidence="8">
    <location>
        <position position="220"/>
    </location>
    <ligand>
        <name>ATP</name>
        <dbReference type="ChEBI" id="CHEBI:30616"/>
    </ligand>
</feature>
<dbReference type="OrthoDB" id="3256376at2759"/>